<keyword evidence="8" id="KW-1185">Reference proteome</keyword>
<accession>A0ABQ6FIK9</accession>
<dbReference type="RefSeq" id="WP_153162559.1">
    <property type="nucleotide sequence ID" value="NZ_BSPX01000094.1"/>
</dbReference>
<comment type="caution">
    <text evidence="6">Lacks conserved residue(s) required for the propagation of feature annotation.</text>
</comment>
<comment type="similarity">
    <text evidence="6">Belongs to the class I-like SAM-binding methyltransferase superfamily. MenG/UbiE family.</text>
</comment>
<dbReference type="HAMAP" id="MF_01813">
    <property type="entry name" value="MenG_UbiE_methyltr"/>
    <property type="match status" value="1"/>
</dbReference>
<dbReference type="InterPro" id="IPR029063">
    <property type="entry name" value="SAM-dependent_MTases_sf"/>
</dbReference>
<dbReference type="Pfam" id="PF01209">
    <property type="entry name" value="Ubie_methyltran"/>
    <property type="match status" value="1"/>
</dbReference>
<dbReference type="CDD" id="cd02440">
    <property type="entry name" value="AdoMet_MTases"/>
    <property type="match status" value="1"/>
</dbReference>
<dbReference type="PROSITE" id="PS01183">
    <property type="entry name" value="UBIE_1"/>
    <property type="match status" value="1"/>
</dbReference>
<keyword evidence="1 6" id="KW-0474">Menaquinone biosynthesis</keyword>
<evidence type="ECO:0000256" key="5">
    <source>
        <dbReference type="ARBA" id="ARBA00022691"/>
    </source>
</evidence>
<dbReference type="SUPFAM" id="SSF53335">
    <property type="entry name" value="S-adenosyl-L-methionine-dependent methyltransferases"/>
    <property type="match status" value="1"/>
</dbReference>
<comment type="pathway">
    <text evidence="6">Cofactor biosynthesis; ubiquinone biosynthesis.</text>
</comment>
<dbReference type="PROSITE" id="PS01184">
    <property type="entry name" value="UBIE_2"/>
    <property type="match status" value="1"/>
</dbReference>
<sequence length="245" mass="27269">MNDKTTHFGFQQVAESEKASKVRGVFSSVASSYDVMNDLMSFGLHRLWKAFTVQIAGVRTGDKVLDVAGGTADLSLAFAKKVGPTGQVWLTDINHAMLSVGRDRVVDKGFLLPVAQCDAEKLPFPDNHFDCVTVAFGLRNMTHKDQAIAEMRRVLKPGGRLLVLEFSKVWKPLAPAYDFYSFKLLPMMGEKVANDADSYRYLAESIRMHPDQESLKTLMEEAGLARVEYFNMTAGVVALHRGYKL</sequence>
<comment type="function">
    <text evidence="6">Methyltransferase required for the conversion of demethylmenaquinol (DMKH2) to menaquinol (MKH2) and the conversion of 2-polyprenyl-6-methoxy-1,4-benzoquinol (DDMQH2) to 2-polyprenyl-3-methyl-6-methoxy-1,4-benzoquinol (DMQH2).</text>
</comment>
<feature type="binding site" evidence="6">
    <location>
        <position position="92"/>
    </location>
    <ligand>
        <name>S-adenosyl-L-methionine</name>
        <dbReference type="ChEBI" id="CHEBI:59789"/>
    </ligand>
</feature>
<dbReference type="PANTHER" id="PTHR43591">
    <property type="entry name" value="METHYLTRANSFERASE"/>
    <property type="match status" value="1"/>
</dbReference>
<dbReference type="PROSITE" id="PS51608">
    <property type="entry name" value="SAM_MT_UBIE"/>
    <property type="match status" value="1"/>
</dbReference>
<dbReference type="EC" id="2.1.1.163" evidence="6"/>
<evidence type="ECO:0000313" key="7">
    <source>
        <dbReference type="EMBL" id="GLT24450.1"/>
    </source>
</evidence>
<comment type="pathway">
    <text evidence="6">Quinol/quinone metabolism; menaquinone biosynthesis; menaquinol from 1,4-dihydroxy-2-naphthoate: step 2/2.</text>
</comment>
<evidence type="ECO:0000256" key="3">
    <source>
        <dbReference type="ARBA" id="ARBA00022679"/>
    </source>
</evidence>
<dbReference type="NCBIfam" id="NF001240">
    <property type="entry name" value="PRK00216.1-1"/>
    <property type="match status" value="1"/>
</dbReference>
<dbReference type="EC" id="2.1.1.201" evidence="6"/>
<evidence type="ECO:0000313" key="8">
    <source>
        <dbReference type="Proteomes" id="UP001157167"/>
    </source>
</evidence>
<feature type="binding site" evidence="6">
    <location>
        <begin position="118"/>
        <end position="119"/>
    </location>
    <ligand>
        <name>S-adenosyl-L-methionine</name>
        <dbReference type="ChEBI" id="CHEBI:59789"/>
    </ligand>
</feature>
<dbReference type="PANTHER" id="PTHR43591:SF24">
    <property type="entry name" value="2-METHOXY-6-POLYPRENYL-1,4-BENZOQUINOL METHYLASE, MITOCHONDRIAL"/>
    <property type="match status" value="1"/>
</dbReference>
<reference evidence="8" key="1">
    <citation type="journal article" date="2019" name="Int. J. Syst. Evol. Microbiol.">
        <title>The Global Catalogue of Microorganisms (GCM) 10K type strain sequencing project: providing services to taxonomists for standard genome sequencing and annotation.</title>
        <authorList>
            <consortium name="The Broad Institute Genomics Platform"/>
            <consortium name="The Broad Institute Genome Sequencing Center for Infectious Disease"/>
            <person name="Wu L."/>
            <person name="Ma J."/>
        </authorList>
    </citation>
    <scope>NUCLEOTIDE SEQUENCE [LARGE SCALE GENOMIC DNA]</scope>
    <source>
        <strain evidence="8">NBRC 102407</strain>
    </source>
</reference>
<dbReference type="InterPro" id="IPR004033">
    <property type="entry name" value="UbiE/COQ5_MeTrFase"/>
</dbReference>
<dbReference type="NCBIfam" id="TIGR01934">
    <property type="entry name" value="MenG_MenH_UbiE"/>
    <property type="match status" value="1"/>
</dbReference>
<evidence type="ECO:0000256" key="1">
    <source>
        <dbReference type="ARBA" id="ARBA00022428"/>
    </source>
</evidence>
<evidence type="ECO:0000256" key="6">
    <source>
        <dbReference type="HAMAP-Rule" id="MF_01813"/>
    </source>
</evidence>
<keyword evidence="7" id="KW-0830">Ubiquinone</keyword>
<feature type="binding site" evidence="6">
    <location>
        <position position="71"/>
    </location>
    <ligand>
        <name>S-adenosyl-L-methionine</name>
        <dbReference type="ChEBI" id="CHEBI:59789"/>
    </ligand>
</feature>
<protein>
    <recommendedName>
        <fullName evidence="6">Ubiquinone/menaquinone biosynthesis C-methyltransferase UbiE</fullName>
        <ecNumber evidence="6">2.1.1.163</ecNumber>
        <ecNumber evidence="6">2.1.1.201</ecNumber>
    </recommendedName>
    <alternativeName>
        <fullName evidence="6">2-methoxy-6-polyprenyl-1,4-benzoquinol methylase</fullName>
    </alternativeName>
    <alternativeName>
        <fullName evidence="6">Demethylmenaquinone methyltransferase</fullName>
    </alternativeName>
</protein>
<keyword evidence="4 6" id="KW-0831">Ubiquinone biosynthesis</keyword>
<dbReference type="EMBL" id="BSPX01000094">
    <property type="protein sequence ID" value="GLT24450.1"/>
    <property type="molecule type" value="Genomic_DNA"/>
</dbReference>
<dbReference type="NCBIfam" id="NF001244">
    <property type="entry name" value="PRK00216.1-5"/>
    <property type="match status" value="1"/>
</dbReference>
<keyword evidence="3 6" id="KW-0808">Transferase</keyword>
<gene>
    <name evidence="6 7" type="primary">ubiE</name>
    <name evidence="7" type="ORF">GCM10007933_39310</name>
</gene>
<comment type="catalytic activity">
    <reaction evidence="6">
        <text>a 2-demethylmenaquinol + S-adenosyl-L-methionine = a menaquinol + S-adenosyl-L-homocysteine + H(+)</text>
        <dbReference type="Rhea" id="RHEA:42640"/>
        <dbReference type="Rhea" id="RHEA-COMP:9539"/>
        <dbReference type="Rhea" id="RHEA-COMP:9563"/>
        <dbReference type="ChEBI" id="CHEBI:15378"/>
        <dbReference type="ChEBI" id="CHEBI:18151"/>
        <dbReference type="ChEBI" id="CHEBI:55437"/>
        <dbReference type="ChEBI" id="CHEBI:57856"/>
        <dbReference type="ChEBI" id="CHEBI:59789"/>
        <dbReference type="EC" id="2.1.1.163"/>
    </reaction>
</comment>
<evidence type="ECO:0000256" key="2">
    <source>
        <dbReference type="ARBA" id="ARBA00022603"/>
    </source>
</evidence>
<evidence type="ECO:0000256" key="4">
    <source>
        <dbReference type="ARBA" id="ARBA00022688"/>
    </source>
</evidence>
<dbReference type="InterPro" id="IPR023576">
    <property type="entry name" value="UbiE/COQ5_MeTrFase_CS"/>
</dbReference>
<comment type="catalytic activity">
    <reaction evidence="6">
        <text>a 2-methoxy-6-(all-trans-polyprenyl)benzene-1,4-diol + S-adenosyl-L-methionine = a 5-methoxy-2-methyl-3-(all-trans-polyprenyl)benzene-1,4-diol + S-adenosyl-L-homocysteine + H(+)</text>
        <dbReference type="Rhea" id="RHEA:28286"/>
        <dbReference type="Rhea" id="RHEA-COMP:10858"/>
        <dbReference type="Rhea" id="RHEA-COMP:10859"/>
        <dbReference type="ChEBI" id="CHEBI:15378"/>
        <dbReference type="ChEBI" id="CHEBI:57856"/>
        <dbReference type="ChEBI" id="CHEBI:59789"/>
        <dbReference type="ChEBI" id="CHEBI:84166"/>
        <dbReference type="ChEBI" id="CHEBI:84167"/>
        <dbReference type="EC" id="2.1.1.201"/>
    </reaction>
</comment>
<proteinExistence type="inferred from homology"/>
<name>A0ABQ6FIK9_9RHOO</name>
<keyword evidence="5 6" id="KW-0949">S-adenosyl-L-methionine</keyword>
<comment type="caution">
    <text evidence="7">The sequence shown here is derived from an EMBL/GenBank/DDBJ whole genome shotgun (WGS) entry which is preliminary data.</text>
</comment>
<dbReference type="Proteomes" id="UP001157167">
    <property type="component" value="Unassembled WGS sequence"/>
</dbReference>
<dbReference type="Gene3D" id="3.40.50.150">
    <property type="entry name" value="Vaccinia Virus protein VP39"/>
    <property type="match status" value="1"/>
</dbReference>
<keyword evidence="2 6" id="KW-0489">Methyltransferase</keyword>
<organism evidence="7 8">
    <name type="scientific">Zoogloea oryzae</name>
    <dbReference type="NCBI Taxonomy" id="310767"/>
    <lineage>
        <taxon>Bacteria</taxon>
        <taxon>Pseudomonadati</taxon>
        <taxon>Pseudomonadota</taxon>
        <taxon>Betaproteobacteria</taxon>
        <taxon>Rhodocyclales</taxon>
        <taxon>Zoogloeaceae</taxon>
        <taxon>Zoogloea</taxon>
    </lineage>
</organism>